<accession>A0A5C5ZDW4</accession>
<keyword evidence="3" id="KW-1185">Reference proteome</keyword>
<protein>
    <submittedName>
        <fullName evidence="2">Fatty acyl-CoA reductase</fullName>
        <ecNumber evidence="2">1.2.1.-</ecNumber>
    </submittedName>
</protein>
<dbReference type="RefSeq" id="WP_146583793.1">
    <property type="nucleotide sequence ID" value="NZ_SJPO01000001.1"/>
</dbReference>
<dbReference type="SUPFAM" id="SSF51735">
    <property type="entry name" value="NAD(P)-binding Rossmann-fold domains"/>
    <property type="match status" value="1"/>
</dbReference>
<reference evidence="2 3" key="1">
    <citation type="submission" date="2019-02" db="EMBL/GenBank/DDBJ databases">
        <title>Deep-cultivation of Planctomycetes and their phenomic and genomic characterization uncovers novel biology.</title>
        <authorList>
            <person name="Wiegand S."/>
            <person name="Jogler M."/>
            <person name="Boedeker C."/>
            <person name="Pinto D."/>
            <person name="Vollmers J."/>
            <person name="Rivas-Marin E."/>
            <person name="Kohn T."/>
            <person name="Peeters S.H."/>
            <person name="Heuer A."/>
            <person name="Rast P."/>
            <person name="Oberbeckmann S."/>
            <person name="Bunk B."/>
            <person name="Jeske O."/>
            <person name="Meyerdierks A."/>
            <person name="Storesund J.E."/>
            <person name="Kallscheuer N."/>
            <person name="Luecker S."/>
            <person name="Lage O.M."/>
            <person name="Pohl T."/>
            <person name="Merkel B.J."/>
            <person name="Hornburger P."/>
            <person name="Mueller R.-W."/>
            <person name="Bruemmer F."/>
            <person name="Labrenz M."/>
            <person name="Spormann A.M."/>
            <person name="Op Den Camp H."/>
            <person name="Overmann J."/>
            <person name="Amann R."/>
            <person name="Jetten M.S.M."/>
            <person name="Mascher T."/>
            <person name="Medema M.H."/>
            <person name="Devos D.P."/>
            <person name="Kaster A.-K."/>
            <person name="Ovreas L."/>
            <person name="Rohde M."/>
            <person name="Galperin M.Y."/>
            <person name="Jogler C."/>
        </authorList>
    </citation>
    <scope>NUCLEOTIDE SEQUENCE [LARGE SCALE GENOMIC DNA]</scope>
    <source>
        <strain evidence="2 3">Pla123a</strain>
    </source>
</reference>
<dbReference type="InterPro" id="IPR002347">
    <property type="entry name" value="SDR_fam"/>
</dbReference>
<dbReference type="PANTHER" id="PTHR43544:SF2">
    <property type="entry name" value="OXIDOREDUCTASE"/>
    <property type="match status" value="1"/>
</dbReference>
<feature type="compositionally biased region" description="Basic residues" evidence="1">
    <location>
        <begin position="58"/>
        <end position="70"/>
    </location>
</feature>
<dbReference type="OrthoDB" id="56744at2"/>
<name>A0A5C5ZDW4_9BACT</name>
<evidence type="ECO:0000256" key="1">
    <source>
        <dbReference type="SAM" id="MobiDB-lite"/>
    </source>
</evidence>
<comment type="caution">
    <text evidence="2">The sequence shown here is derived from an EMBL/GenBank/DDBJ whole genome shotgun (WGS) entry which is preliminary data.</text>
</comment>
<gene>
    <name evidence="2" type="primary">acr1</name>
    <name evidence="2" type="ORF">Pla123a_03410</name>
</gene>
<dbReference type="EC" id="1.2.1.-" evidence="2"/>
<dbReference type="CDD" id="cd05233">
    <property type="entry name" value="SDR_c"/>
    <property type="match status" value="1"/>
</dbReference>
<dbReference type="Pfam" id="PF00106">
    <property type="entry name" value="adh_short"/>
    <property type="match status" value="1"/>
</dbReference>
<evidence type="ECO:0000313" key="2">
    <source>
        <dbReference type="EMBL" id="TWT85534.1"/>
    </source>
</evidence>
<feature type="compositionally biased region" description="Basic and acidic residues" evidence="1">
    <location>
        <begin position="71"/>
        <end position="83"/>
    </location>
</feature>
<proteinExistence type="predicted"/>
<organism evidence="2 3">
    <name type="scientific">Posidoniimonas polymericola</name>
    <dbReference type="NCBI Taxonomy" id="2528002"/>
    <lineage>
        <taxon>Bacteria</taxon>
        <taxon>Pseudomonadati</taxon>
        <taxon>Planctomycetota</taxon>
        <taxon>Planctomycetia</taxon>
        <taxon>Pirellulales</taxon>
        <taxon>Lacipirellulaceae</taxon>
        <taxon>Posidoniimonas</taxon>
    </lineage>
</organism>
<dbReference type="GO" id="GO:0016491">
    <property type="term" value="F:oxidoreductase activity"/>
    <property type="evidence" value="ECO:0007669"/>
    <property type="project" value="UniProtKB-KW"/>
</dbReference>
<feature type="compositionally biased region" description="Low complexity" evidence="1">
    <location>
        <begin position="121"/>
        <end position="132"/>
    </location>
</feature>
<feature type="compositionally biased region" description="Pro residues" evidence="1">
    <location>
        <begin position="103"/>
        <end position="113"/>
    </location>
</feature>
<dbReference type="GO" id="GO:0005737">
    <property type="term" value="C:cytoplasm"/>
    <property type="evidence" value="ECO:0007669"/>
    <property type="project" value="TreeGrafter"/>
</dbReference>
<dbReference type="EMBL" id="SJPO01000001">
    <property type="protein sequence ID" value="TWT85534.1"/>
    <property type="molecule type" value="Genomic_DNA"/>
</dbReference>
<keyword evidence="2" id="KW-0560">Oxidoreductase</keyword>
<dbReference type="InterPro" id="IPR036291">
    <property type="entry name" value="NAD(P)-bd_dom_sf"/>
</dbReference>
<dbReference type="Proteomes" id="UP000318478">
    <property type="component" value="Unassembled WGS sequence"/>
</dbReference>
<evidence type="ECO:0000313" key="3">
    <source>
        <dbReference type="Proteomes" id="UP000318478"/>
    </source>
</evidence>
<sequence length="543" mass="60396">MADSSHPSSPSAEDLQQAAQILEQVAADRGLLAQLPEEDRQRLLRIVNQVALPDRGSRRKLRKEFHRKKQAALDEQRKADAERLATTGIRAQYSTRQLKKPEPPAPFDTPPPALTHDASVATGEGATGQGAADPLSDWPKLDLPRTCYTCKAEYDRLHHFYDALCPACSQLNWTKRNQTCDLSGRVAVVTGARVKIGYQAALKLLRAGAHTVVLTRFPRDAARRFLEEADHEEWRGRLEIHGADLRHTPSVEALADHLAGTLPRLDFLLNNACQTVRRPPGFYAHLMEGERRLGESLPDEARPMLASYEELRKQGTRENKPELAGAALAALGDGLARDSIAGIVKAAELSQIPLVAGDEDRGEHLFPTGQYDVDQQQVDLRSVNSWRLRLADVPTVELLEVQLVNAIAPFILNARLKPLMTRVPTPDKHIVNVSAMEGVFYRAYKTDKHPHTNMAKAALNMLTRTSAQDYARDGIHMNSVDTGWITDEDPAEIAKRKQEELGFHPPLDLVDAAARICDPYIDGQLTGNHVWGKFLKDYQVANW</sequence>
<dbReference type="Gene3D" id="3.40.50.720">
    <property type="entry name" value="NAD(P)-binding Rossmann-like Domain"/>
    <property type="match status" value="2"/>
</dbReference>
<dbReference type="AlphaFoldDB" id="A0A5C5ZDW4"/>
<dbReference type="InterPro" id="IPR051468">
    <property type="entry name" value="Fungal_SecMetab_SDRs"/>
</dbReference>
<dbReference type="PANTHER" id="PTHR43544">
    <property type="entry name" value="SHORT-CHAIN DEHYDROGENASE/REDUCTASE"/>
    <property type="match status" value="1"/>
</dbReference>
<feature type="region of interest" description="Disordered" evidence="1">
    <location>
        <begin position="58"/>
        <end position="133"/>
    </location>
</feature>
<dbReference type="Pfam" id="PF13561">
    <property type="entry name" value="adh_short_C2"/>
    <property type="match status" value="1"/>
</dbReference>